<evidence type="ECO:0000313" key="2">
    <source>
        <dbReference type="Proteomes" id="UP000749040"/>
    </source>
</evidence>
<protein>
    <submittedName>
        <fullName evidence="1">Uncharacterized protein</fullName>
    </submittedName>
</protein>
<proteinExistence type="predicted"/>
<gene>
    <name evidence="1" type="ORF">ITX44_01030</name>
</gene>
<sequence length="114" mass="12157">MTTQPETDNSEYFLIPRDPEGQFIATAERIVQERGIPEFTQSLRADVTAPLAAEQVMLLELQNLLPARVNIESGSPFLTLRVSASPADSRLMSRCQCKCGGNGWTCGGGGGGGA</sequence>
<dbReference type="RefSeq" id="WP_205355013.1">
    <property type="nucleotide sequence ID" value="NZ_JADKYB010000001.1"/>
</dbReference>
<keyword evidence="2" id="KW-1185">Reference proteome</keyword>
<dbReference type="Proteomes" id="UP000749040">
    <property type="component" value="Unassembled WGS sequence"/>
</dbReference>
<evidence type="ECO:0000313" key="1">
    <source>
        <dbReference type="EMBL" id="MBM9503134.1"/>
    </source>
</evidence>
<organism evidence="1 2">
    <name type="scientific">Actinacidiphila acididurans</name>
    <dbReference type="NCBI Taxonomy" id="2784346"/>
    <lineage>
        <taxon>Bacteria</taxon>
        <taxon>Bacillati</taxon>
        <taxon>Actinomycetota</taxon>
        <taxon>Actinomycetes</taxon>
        <taxon>Kitasatosporales</taxon>
        <taxon>Streptomycetaceae</taxon>
        <taxon>Actinacidiphila</taxon>
    </lineage>
</organism>
<dbReference type="EMBL" id="JADKYB010000001">
    <property type="protein sequence ID" value="MBM9503134.1"/>
    <property type="molecule type" value="Genomic_DNA"/>
</dbReference>
<accession>A0ABS2TIF9</accession>
<reference evidence="1 2" key="1">
    <citation type="submission" date="2021-01" db="EMBL/GenBank/DDBJ databases">
        <title>Streptomyces acididurans sp. nov., isolated from a peat swamp forest soil.</title>
        <authorList>
            <person name="Chantavorakit T."/>
            <person name="Duangmal K."/>
        </authorList>
    </citation>
    <scope>NUCLEOTIDE SEQUENCE [LARGE SCALE GENOMIC DNA]</scope>
    <source>
        <strain evidence="1 2">KK5PA1</strain>
    </source>
</reference>
<comment type="caution">
    <text evidence="1">The sequence shown here is derived from an EMBL/GenBank/DDBJ whole genome shotgun (WGS) entry which is preliminary data.</text>
</comment>
<name>A0ABS2TIF9_9ACTN</name>